<name>A0ABN8MZM1_9CNID</name>
<dbReference type="EMBL" id="CALNXK010000005">
    <property type="protein sequence ID" value="CAH3036900.1"/>
    <property type="molecule type" value="Genomic_DNA"/>
</dbReference>
<reference evidence="1 2" key="1">
    <citation type="submission" date="2022-05" db="EMBL/GenBank/DDBJ databases">
        <authorList>
            <consortium name="Genoscope - CEA"/>
            <person name="William W."/>
        </authorList>
    </citation>
    <scope>NUCLEOTIDE SEQUENCE [LARGE SCALE GENOMIC DNA]</scope>
</reference>
<feature type="non-terminal residue" evidence="1">
    <location>
        <position position="1"/>
    </location>
</feature>
<organism evidence="1 2">
    <name type="scientific">Porites lobata</name>
    <dbReference type="NCBI Taxonomy" id="104759"/>
    <lineage>
        <taxon>Eukaryota</taxon>
        <taxon>Metazoa</taxon>
        <taxon>Cnidaria</taxon>
        <taxon>Anthozoa</taxon>
        <taxon>Hexacorallia</taxon>
        <taxon>Scleractinia</taxon>
        <taxon>Fungiina</taxon>
        <taxon>Poritidae</taxon>
        <taxon>Porites</taxon>
    </lineage>
</organism>
<keyword evidence="2" id="KW-1185">Reference proteome</keyword>
<comment type="caution">
    <text evidence="1">The sequence shown here is derived from an EMBL/GenBank/DDBJ whole genome shotgun (WGS) entry which is preliminary data.</text>
</comment>
<proteinExistence type="predicted"/>
<dbReference type="Proteomes" id="UP001159405">
    <property type="component" value="Unassembled WGS sequence"/>
</dbReference>
<protein>
    <submittedName>
        <fullName evidence="1">Uncharacterized protein</fullName>
    </submittedName>
</protein>
<evidence type="ECO:0000313" key="1">
    <source>
        <dbReference type="EMBL" id="CAH3036900.1"/>
    </source>
</evidence>
<gene>
    <name evidence="1" type="ORF">PLOB_00035611</name>
</gene>
<sequence>CFPGSNCREPYLIINGPGLLLQNNEHCCCEVKGEARDRNGNYGANVIKSRESSSMQKKRFLKQL</sequence>
<accession>A0ABN8MZM1</accession>
<evidence type="ECO:0000313" key="2">
    <source>
        <dbReference type="Proteomes" id="UP001159405"/>
    </source>
</evidence>